<evidence type="ECO:0000313" key="3">
    <source>
        <dbReference type="Proteomes" id="UP001281761"/>
    </source>
</evidence>
<keyword evidence="3" id="KW-1185">Reference proteome</keyword>
<comment type="caution">
    <text evidence="2">The sequence shown here is derived from an EMBL/GenBank/DDBJ whole genome shotgun (WGS) entry which is preliminary data.</text>
</comment>
<feature type="coiled-coil region" evidence="1">
    <location>
        <begin position="169"/>
        <end position="203"/>
    </location>
</feature>
<reference evidence="2 3" key="1">
    <citation type="journal article" date="2022" name="bioRxiv">
        <title>Genomics of Preaxostyla Flagellates Illuminates Evolutionary Transitions and the Path Towards Mitochondrial Loss.</title>
        <authorList>
            <person name="Novak L.V.F."/>
            <person name="Treitli S.C."/>
            <person name="Pyrih J."/>
            <person name="Halakuc P."/>
            <person name="Pipaliya S.V."/>
            <person name="Vacek V."/>
            <person name="Brzon O."/>
            <person name="Soukal P."/>
            <person name="Eme L."/>
            <person name="Dacks J.B."/>
            <person name="Karnkowska A."/>
            <person name="Elias M."/>
            <person name="Hampl V."/>
        </authorList>
    </citation>
    <scope>NUCLEOTIDE SEQUENCE [LARGE SCALE GENOMIC DNA]</scope>
    <source>
        <strain evidence="2">NAU3</strain>
        <tissue evidence="2">Gut</tissue>
    </source>
</reference>
<keyword evidence="1" id="KW-0175">Coiled coil</keyword>
<accession>A0ABQ9XP59</accession>
<protein>
    <submittedName>
        <fullName evidence="2">Uncharacterized protein</fullName>
    </submittedName>
</protein>
<proteinExistence type="predicted"/>
<evidence type="ECO:0000313" key="2">
    <source>
        <dbReference type="EMBL" id="KAK2953133.1"/>
    </source>
</evidence>
<sequence>MTDSLQSEETTLSQPIMDSISDLCNEMMMNIHPLIAEPPHLHEMSTETNISYIEQKMTEFEQKSHEFMDKMKNKTLNISDPLQQLIKLEKRMQIINELVSTHFAPPLLRSNAVEKFKTAKQAVLDDQLLRYSLQLTQVAPLLSTTNLLVSRLASLSDAHEQAFKLSSIIQNVEQDRHAMKMQLDTIETQLDKALHSANEASKQIQSNYTFLKQRIGAT</sequence>
<dbReference type="Proteomes" id="UP001281761">
    <property type="component" value="Unassembled WGS sequence"/>
</dbReference>
<evidence type="ECO:0000256" key="1">
    <source>
        <dbReference type="SAM" id="Coils"/>
    </source>
</evidence>
<name>A0ABQ9XP59_9EUKA</name>
<organism evidence="2 3">
    <name type="scientific">Blattamonas nauphoetae</name>
    <dbReference type="NCBI Taxonomy" id="2049346"/>
    <lineage>
        <taxon>Eukaryota</taxon>
        <taxon>Metamonada</taxon>
        <taxon>Preaxostyla</taxon>
        <taxon>Oxymonadida</taxon>
        <taxon>Blattamonas</taxon>
    </lineage>
</organism>
<dbReference type="EMBL" id="JARBJD010000095">
    <property type="protein sequence ID" value="KAK2953133.1"/>
    <property type="molecule type" value="Genomic_DNA"/>
</dbReference>
<gene>
    <name evidence="2" type="ORF">BLNAU_11919</name>
</gene>